<protein>
    <recommendedName>
        <fullName evidence="5">Membrane protein YkvI</fullName>
    </recommendedName>
</protein>
<feature type="compositionally biased region" description="Polar residues" evidence="1">
    <location>
        <begin position="486"/>
        <end position="502"/>
    </location>
</feature>
<feature type="transmembrane region" description="Helical" evidence="2">
    <location>
        <begin position="155"/>
        <end position="176"/>
    </location>
</feature>
<dbReference type="EMBL" id="CP063189">
    <property type="protein sequence ID" value="WCZ32374.1"/>
    <property type="molecule type" value="Genomic_DNA"/>
</dbReference>
<name>A0ABY7U6P2_9CORY</name>
<organism evidence="3 4">
    <name type="scientific">Corynebacterium massiliense DSM 45435</name>
    <dbReference type="NCBI Taxonomy" id="1121364"/>
    <lineage>
        <taxon>Bacteria</taxon>
        <taxon>Bacillati</taxon>
        <taxon>Actinomycetota</taxon>
        <taxon>Actinomycetes</taxon>
        <taxon>Mycobacteriales</taxon>
        <taxon>Corynebacteriaceae</taxon>
        <taxon>Corynebacterium</taxon>
    </lineage>
</organism>
<evidence type="ECO:0000313" key="3">
    <source>
        <dbReference type="EMBL" id="WCZ32374.1"/>
    </source>
</evidence>
<feature type="transmembrane region" description="Helical" evidence="2">
    <location>
        <begin position="233"/>
        <end position="254"/>
    </location>
</feature>
<feature type="transmembrane region" description="Helical" evidence="2">
    <location>
        <begin position="98"/>
        <end position="116"/>
    </location>
</feature>
<reference evidence="3 4" key="1">
    <citation type="submission" date="2020-10" db="EMBL/GenBank/DDBJ databases">
        <title>Complete genome sequence of Corynebacterium massiliense DSM 45435, type strain of Corynebacterium massiliense.</title>
        <authorList>
            <person name="Busche T."/>
            <person name="Kalinowski J."/>
            <person name="Ruckert C."/>
        </authorList>
    </citation>
    <scope>NUCLEOTIDE SEQUENCE [LARGE SCALE GENOMIC DNA]</scope>
    <source>
        <strain evidence="3 4">DSM 45435</strain>
    </source>
</reference>
<feature type="transmembrane region" description="Helical" evidence="2">
    <location>
        <begin position="313"/>
        <end position="332"/>
    </location>
</feature>
<evidence type="ECO:0008006" key="5">
    <source>
        <dbReference type="Google" id="ProtNLM"/>
    </source>
</evidence>
<evidence type="ECO:0000256" key="2">
    <source>
        <dbReference type="SAM" id="Phobius"/>
    </source>
</evidence>
<sequence>MRCETIRYIRKGTHVSYKNVTAIAMSFVGLLVGAGFATGQEVVQYFTSFGWGGVAGIVVAGLVMTLAGTVFLQLGSYFHASEHNQVFRRVTHPIVSKLLDISVILTLFCIGFVMLAGAGSNMQQQFGWAPWIGSGLMLVLVMITGMLNVDKVSKVIGAITPSIIIAVIFVAVYTLMHMPPDIGQAMETSSQIEAPIGNWLVSALNYNGLALLLAVSMSLVIGGDHISPREAGLGGIVGGIIYLIMMALAGFALFMNSDSAGDTDIPMLQLVDDINPVLGAIMAVIIFLMIFNTAIGMFYALGKRLSSGHEDKFHMIFFAGCIAGFIVSFFGFKTLMNYVYPVIGYLGIFMVVVLVWAWFNSLSKIRDESTRRARIRALMHLKLHPDKDYDADRYDQEIGQQITDSNLDDGALYSEVEDEVTEELHKDSDVDFDRKKYASENHEVSEYTDRDGIEHDRSEEEKKEWLDSHSSTDVEEEMSGGAADNGGSTAGSESARGTTTAEGSARRISRD</sequence>
<gene>
    <name evidence="3" type="ORF">CMASS_04620</name>
</gene>
<feature type="compositionally biased region" description="Basic and acidic residues" evidence="1">
    <location>
        <begin position="443"/>
        <end position="472"/>
    </location>
</feature>
<keyword evidence="2" id="KW-0812">Transmembrane</keyword>
<feature type="transmembrane region" description="Helical" evidence="2">
    <location>
        <begin position="338"/>
        <end position="359"/>
    </location>
</feature>
<proteinExistence type="predicted"/>
<keyword evidence="2" id="KW-1133">Transmembrane helix</keyword>
<dbReference type="PANTHER" id="PTHR37814">
    <property type="entry name" value="CONSERVED MEMBRANE PROTEIN"/>
    <property type="match status" value="1"/>
</dbReference>
<feature type="transmembrane region" description="Helical" evidence="2">
    <location>
        <begin position="128"/>
        <end position="148"/>
    </location>
</feature>
<dbReference type="PANTHER" id="PTHR37814:SF1">
    <property type="entry name" value="MEMBRANE PROTEIN"/>
    <property type="match status" value="1"/>
</dbReference>
<dbReference type="InterPro" id="IPR038728">
    <property type="entry name" value="YkvI-like"/>
</dbReference>
<feature type="region of interest" description="Disordered" evidence="1">
    <location>
        <begin position="443"/>
        <end position="511"/>
    </location>
</feature>
<evidence type="ECO:0000256" key="1">
    <source>
        <dbReference type="SAM" id="MobiDB-lite"/>
    </source>
</evidence>
<keyword evidence="4" id="KW-1185">Reference proteome</keyword>
<feature type="transmembrane region" description="Helical" evidence="2">
    <location>
        <begin position="20"/>
        <end position="37"/>
    </location>
</feature>
<feature type="transmembrane region" description="Helical" evidence="2">
    <location>
        <begin position="49"/>
        <end position="78"/>
    </location>
</feature>
<feature type="transmembrane region" description="Helical" evidence="2">
    <location>
        <begin position="274"/>
        <end position="301"/>
    </location>
</feature>
<dbReference type="Proteomes" id="UP001220064">
    <property type="component" value="Chromosome"/>
</dbReference>
<feature type="transmembrane region" description="Helical" evidence="2">
    <location>
        <begin position="196"/>
        <end position="221"/>
    </location>
</feature>
<keyword evidence="2" id="KW-0472">Membrane</keyword>
<evidence type="ECO:0000313" key="4">
    <source>
        <dbReference type="Proteomes" id="UP001220064"/>
    </source>
</evidence>
<accession>A0ABY7U6P2</accession>